<gene>
    <name evidence="2" type="ORF">HG933_00795</name>
</gene>
<feature type="region of interest" description="Disordered" evidence="1">
    <location>
        <begin position="54"/>
        <end position="82"/>
    </location>
</feature>
<dbReference type="AlphaFoldDB" id="A0A269TIY9"/>
<protein>
    <submittedName>
        <fullName evidence="2">Uncharacterized protein</fullName>
    </submittedName>
</protein>
<dbReference type="RefSeq" id="WP_014016666.1">
    <property type="nucleotide sequence ID" value="NZ_CABMON010000001.1"/>
</dbReference>
<evidence type="ECO:0000313" key="3">
    <source>
        <dbReference type="Proteomes" id="UP000536773"/>
    </source>
</evidence>
<evidence type="ECO:0000313" key="2">
    <source>
        <dbReference type="EMBL" id="NMK37956.1"/>
    </source>
</evidence>
<dbReference type="Proteomes" id="UP000536773">
    <property type="component" value="Unassembled WGS sequence"/>
</dbReference>
<feature type="compositionally biased region" description="Basic residues" evidence="1">
    <location>
        <begin position="54"/>
        <end position="65"/>
    </location>
</feature>
<dbReference type="EMBL" id="JABBJH010000001">
    <property type="protein sequence ID" value="NMK37956.1"/>
    <property type="molecule type" value="Genomic_DNA"/>
</dbReference>
<dbReference type="GeneID" id="97492724"/>
<organism evidence="2 3">
    <name type="scientific">Megasphaera elsdenii</name>
    <dbReference type="NCBI Taxonomy" id="907"/>
    <lineage>
        <taxon>Bacteria</taxon>
        <taxon>Bacillati</taxon>
        <taxon>Bacillota</taxon>
        <taxon>Negativicutes</taxon>
        <taxon>Veillonellales</taxon>
        <taxon>Veillonellaceae</taxon>
        <taxon>Megasphaera</taxon>
    </lineage>
</organism>
<reference evidence="2 3" key="1">
    <citation type="submission" date="2020-04" db="EMBL/GenBank/DDBJ databases">
        <authorList>
            <person name="Hitch T.C.A."/>
            <person name="Wylensek D."/>
            <person name="Clavel T."/>
        </authorList>
    </citation>
    <scope>NUCLEOTIDE SEQUENCE [LARGE SCALE GENOMIC DNA]</scope>
    <source>
        <strain evidence="2 3">WCA-386-APC-2A</strain>
    </source>
</reference>
<comment type="caution">
    <text evidence="2">The sequence shown here is derived from an EMBL/GenBank/DDBJ whole genome shotgun (WGS) entry which is preliminary data.</text>
</comment>
<feature type="compositionally biased region" description="Polar residues" evidence="1">
    <location>
        <begin position="67"/>
        <end position="82"/>
    </location>
</feature>
<evidence type="ECO:0000256" key="1">
    <source>
        <dbReference type="SAM" id="MobiDB-lite"/>
    </source>
</evidence>
<sequence>MNKTIVTSIFVVLALLLSTTWDLLAVKILLTGCLMGWLARTIVANFQANAKKAAARKKRVRRPRAAQHSQAGPTSQASVSGH</sequence>
<proteinExistence type="predicted"/>
<name>A0A269TIY9_MEGEL</name>
<accession>A0A269TIY9</accession>